<dbReference type="HAMAP" id="MF_00037">
    <property type="entry name" value="MurB"/>
    <property type="match status" value="1"/>
</dbReference>
<evidence type="ECO:0000256" key="1">
    <source>
        <dbReference type="ARBA" id="ARBA00001974"/>
    </source>
</evidence>
<keyword evidence="14 19" id="KW-0560">Oxidoreductase</keyword>
<accession>A0A7C5H9I5</accession>
<dbReference type="GO" id="GO:0051301">
    <property type="term" value="P:cell division"/>
    <property type="evidence" value="ECO:0007669"/>
    <property type="project" value="UniProtKB-KW"/>
</dbReference>
<dbReference type="GO" id="GO:0071949">
    <property type="term" value="F:FAD binding"/>
    <property type="evidence" value="ECO:0007669"/>
    <property type="project" value="InterPro"/>
</dbReference>
<dbReference type="EMBL" id="DRSQ01000198">
    <property type="protein sequence ID" value="HHE32778.1"/>
    <property type="molecule type" value="Genomic_DNA"/>
</dbReference>
<evidence type="ECO:0000256" key="12">
    <source>
        <dbReference type="ARBA" id="ARBA00022960"/>
    </source>
</evidence>
<evidence type="ECO:0000256" key="14">
    <source>
        <dbReference type="ARBA" id="ARBA00023002"/>
    </source>
</evidence>
<keyword evidence="15 19" id="KW-0131">Cell cycle</keyword>
<evidence type="ECO:0000256" key="9">
    <source>
        <dbReference type="ARBA" id="ARBA00022630"/>
    </source>
</evidence>
<evidence type="ECO:0000256" key="2">
    <source>
        <dbReference type="ARBA" id="ARBA00003921"/>
    </source>
</evidence>
<evidence type="ECO:0000256" key="17">
    <source>
        <dbReference type="ARBA" id="ARBA00031026"/>
    </source>
</evidence>
<evidence type="ECO:0000256" key="5">
    <source>
        <dbReference type="ARBA" id="ARBA00012518"/>
    </source>
</evidence>
<comment type="pathway">
    <text evidence="4 19">Cell wall biogenesis; peptidoglycan biosynthesis.</text>
</comment>
<dbReference type="PANTHER" id="PTHR21071:SF4">
    <property type="entry name" value="UDP-N-ACETYLENOLPYRUVOYLGLUCOSAMINE REDUCTASE"/>
    <property type="match status" value="1"/>
</dbReference>
<evidence type="ECO:0000256" key="13">
    <source>
        <dbReference type="ARBA" id="ARBA00022984"/>
    </source>
</evidence>
<dbReference type="Gene3D" id="3.30.465.10">
    <property type="match status" value="1"/>
</dbReference>
<dbReference type="Pfam" id="PF02873">
    <property type="entry name" value="MurB_C"/>
    <property type="match status" value="1"/>
</dbReference>
<evidence type="ECO:0000256" key="8">
    <source>
        <dbReference type="ARBA" id="ARBA00022618"/>
    </source>
</evidence>
<keyword evidence="9 19" id="KW-0285">Flavoprotein</keyword>
<dbReference type="PROSITE" id="PS51387">
    <property type="entry name" value="FAD_PCMH"/>
    <property type="match status" value="1"/>
</dbReference>
<keyword evidence="11 19" id="KW-0521">NADP</keyword>
<dbReference type="InterPro" id="IPR003170">
    <property type="entry name" value="MurB"/>
</dbReference>
<dbReference type="GO" id="GO:0008762">
    <property type="term" value="F:UDP-N-acetylmuramate dehydrogenase activity"/>
    <property type="evidence" value="ECO:0007669"/>
    <property type="project" value="UniProtKB-UniRule"/>
</dbReference>
<dbReference type="Gene3D" id="3.90.78.10">
    <property type="entry name" value="UDP-N-acetylenolpyruvoylglucosamine reductase, C-terminal domain"/>
    <property type="match status" value="1"/>
</dbReference>
<dbReference type="GO" id="GO:0009252">
    <property type="term" value="P:peptidoglycan biosynthetic process"/>
    <property type="evidence" value="ECO:0007669"/>
    <property type="project" value="UniProtKB-UniRule"/>
</dbReference>
<comment type="catalytic activity">
    <reaction evidence="18 19">
        <text>UDP-N-acetyl-alpha-D-muramate + NADP(+) = UDP-N-acetyl-3-O-(1-carboxyvinyl)-alpha-D-glucosamine + NADPH + H(+)</text>
        <dbReference type="Rhea" id="RHEA:12248"/>
        <dbReference type="ChEBI" id="CHEBI:15378"/>
        <dbReference type="ChEBI" id="CHEBI:57783"/>
        <dbReference type="ChEBI" id="CHEBI:58349"/>
        <dbReference type="ChEBI" id="CHEBI:68483"/>
        <dbReference type="ChEBI" id="CHEBI:70757"/>
        <dbReference type="EC" id="1.3.1.98"/>
    </reaction>
</comment>
<keyword evidence="13 19" id="KW-0573">Peptidoglycan synthesis</keyword>
<evidence type="ECO:0000256" key="10">
    <source>
        <dbReference type="ARBA" id="ARBA00022827"/>
    </source>
</evidence>
<keyword evidence="8 19" id="KW-0132">Cell division</keyword>
<protein>
    <recommendedName>
        <fullName evidence="6 19">UDP-N-acetylenolpyruvoylglucosamine reductase</fullName>
        <ecNumber evidence="5 19">1.3.1.98</ecNumber>
    </recommendedName>
    <alternativeName>
        <fullName evidence="17 19">UDP-N-acetylmuramate dehydrogenase</fullName>
    </alternativeName>
</protein>
<dbReference type="SUPFAM" id="SSF56194">
    <property type="entry name" value="Uridine diphospho-N-Acetylenolpyruvylglucosamine reductase, MurB, C-terminal domain"/>
    <property type="match status" value="1"/>
</dbReference>
<dbReference type="InterPro" id="IPR036635">
    <property type="entry name" value="MurB_C_sf"/>
</dbReference>
<evidence type="ECO:0000256" key="16">
    <source>
        <dbReference type="ARBA" id="ARBA00023316"/>
    </source>
</evidence>
<evidence type="ECO:0000256" key="4">
    <source>
        <dbReference type="ARBA" id="ARBA00004752"/>
    </source>
</evidence>
<evidence type="ECO:0000256" key="7">
    <source>
        <dbReference type="ARBA" id="ARBA00022490"/>
    </source>
</evidence>
<dbReference type="InterPro" id="IPR006094">
    <property type="entry name" value="Oxid_FAD_bind_N"/>
</dbReference>
<dbReference type="InterPro" id="IPR011601">
    <property type="entry name" value="MurB_C"/>
</dbReference>
<evidence type="ECO:0000256" key="3">
    <source>
        <dbReference type="ARBA" id="ARBA00004496"/>
    </source>
</evidence>
<dbReference type="GO" id="GO:0008360">
    <property type="term" value="P:regulation of cell shape"/>
    <property type="evidence" value="ECO:0007669"/>
    <property type="project" value="UniProtKB-KW"/>
</dbReference>
<comment type="subcellular location">
    <subcellularLocation>
        <location evidence="3 19">Cytoplasm</location>
    </subcellularLocation>
</comment>
<feature type="active site" evidence="19">
    <location>
        <position position="292"/>
    </location>
</feature>
<evidence type="ECO:0000256" key="15">
    <source>
        <dbReference type="ARBA" id="ARBA00023306"/>
    </source>
</evidence>
<dbReference type="UniPathway" id="UPA00219"/>
<comment type="similarity">
    <text evidence="19">Belongs to the MurB family.</text>
</comment>
<keyword evidence="10 19" id="KW-0274">FAD</keyword>
<dbReference type="PANTHER" id="PTHR21071">
    <property type="entry name" value="UDP-N-ACETYLENOLPYRUVOYLGLUCOSAMINE REDUCTASE"/>
    <property type="match status" value="1"/>
</dbReference>
<evidence type="ECO:0000256" key="11">
    <source>
        <dbReference type="ARBA" id="ARBA00022857"/>
    </source>
</evidence>
<evidence type="ECO:0000259" key="20">
    <source>
        <dbReference type="PROSITE" id="PS51387"/>
    </source>
</evidence>
<name>A0A7C5H9I5_9CHLB</name>
<dbReference type="CDD" id="cd09627">
    <property type="entry name" value="DOMON_murB_like"/>
    <property type="match status" value="1"/>
</dbReference>
<reference evidence="21" key="1">
    <citation type="journal article" date="2020" name="mSystems">
        <title>Genome- and Community-Level Interaction Insights into Carbon Utilization and Element Cycling Functions of Hydrothermarchaeota in Hydrothermal Sediment.</title>
        <authorList>
            <person name="Zhou Z."/>
            <person name="Liu Y."/>
            <person name="Xu W."/>
            <person name="Pan J."/>
            <person name="Luo Z.H."/>
            <person name="Li M."/>
        </authorList>
    </citation>
    <scope>NUCLEOTIDE SEQUENCE [LARGE SCALE GENOMIC DNA]</scope>
    <source>
        <strain evidence="21">HyVt-633</strain>
    </source>
</reference>
<evidence type="ECO:0000256" key="18">
    <source>
        <dbReference type="ARBA" id="ARBA00048914"/>
    </source>
</evidence>
<proteinExistence type="inferred from homology"/>
<feature type="active site" description="Proton donor" evidence="19">
    <location>
        <position position="219"/>
    </location>
</feature>
<dbReference type="GO" id="GO:0071555">
    <property type="term" value="P:cell wall organization"/>
    <property type="evidence" value="ECO:0007669"/>
    <property type="project" value="UniProtKB-KW"/>
</dbReference>
<keyword evidence="16 19" id="KW-0961">Cell wall biogenesis/degradation</keyword>
<dbReference type="Pfam" id="PF01565">
    <property type="entry name" value="FAD_binding_4"/>
    <property type="match status" value="1"/>
</dbReference>
<comment type="cofactor">
    <cofactor evidence="1 19">
        <name>FAD</name>
        <dbReference type="ChEBI" id="CHEBI:57692"/>
    </cofactor>
</comment>
<dbReference type="InterPro" id="IPR016166">
    <property type="entry name" value="FAD-bd_PCMH"/>
</dbReference>
<dbReference type="Proteomes" id="UP000886058">
    <property type="component" value="Unassembled WGS sequence"/>
</dbReference>
<comment type="function">
    <text evidence="2 19">Cell wall formation.</text>
</comment>
<dbReference type="SUPFAM" id="SSF56176">
    <property type="entry name" value="FAD-binding/transporter-associated domain-like"/>
    <property type="match status" value="1"/>
</dbReference>
<dbReference type="InterPro" id="IPR036318">
    <property type="entry name" value="FAD-bd_PCMH-like_sf"/>
</dbReference>
<comment type="caution">
    <text evidence="19">Lacks conserved residue(s) required for the propagation of feature annotation.</text>
</comment>
<keyword evidence="12 19" id="KW-0133">Cell shape</keyword>
<dbReference type="Gene3D" id="3.30.43.10">
    <property type="entry name" value="Uridine Diphospho-n-acetylenolpyruvylglucosamine Reductase, domain 2"/>
    <property type="match status" value="1"/>
</dbReference>
<dbReference type="NCBIfam" id="TIGR00179">
    <property type="entry name" value="murB"/>
    <property type="match status" value="1"/>
</dbReference>
<evidence type="ECO:0000256" key="19">
    <source>
        <dbReference type="HAMAP-Rule" id="MF_00037"/>
    </source>
</evidence>
<organism evidence="21">
    <name type="scientific">Chlorobaculum parvum</name>
    <dbReference type="NCBI Taxonomy" id="274539"/>
    <lineage>
        <taxon>Bacteria</taxon>
        <taxon>Pseudomonadati</taxon>
        <taxon>Chlorobiota</taxon>
        <taxon>Chlorobiia</taxon>
        <taxon>Chlorobiales</taxon>
        <taxon>Chlorobiaceae</taxon>
        <taxon>Chlorobaculum</taxon>
    </lineage>
</organism>
<dbReference type="AlphaFoldDB" id="A0A7C5H9I5"/>
<comment type="caution">
    <text evidence="21">The sequence shown here is derived from an EMBL/GenBank/DDBJ whole genome shotgun (WGS) entry which is preliminary data.</text>
</comment>
<evidence type="ECO:0000313" key="21">
    <source>
        <dbReference type="EMBL" id="HHE32778.1"/>
    </source>
</evidence>
<keyword evidence="7 19" id="KW-0963">Cytoplasm</keyword>
<dbReference type="EC" id="1.3.1.98" evidence="5 19"/>
<feature type="domain" description="FAD-binding PCMH-type" evidence="20">
    <location>
        <begin position="23"/>
        <end position="189"/>
    </location>
</feature>
<sequence length="530" mass="58114">MSGSLFACPFREHVDLSTVGYYAIGGQARWHLMPGTVAEFSAALAQCRRHSIPVIIAGQGTNMLFSDEPFPGAVISLEAMKRIIQLSGSLFFCEAGAENSDVALRLRQAGRSGGEWLYRLPGTIGATVRMNGRCYGKEISVVTKSIVTVALDGAVRWRKGAEVFLGYKSTSLMQSLEVVVGALFEFAEEDEPEAIGRRMQEYSDDRETKHQFDFPSCGSAFKNNREAGRPSGQIFDDLGFRGRREGGAQVSDHHANFLFNTGGAKAIDVLRLAAAMRTAAREQAGGADLELELQCAGLFETELLDQCGIASTPEPSRPGYGWTGLLRFPDFGAAMFPRTLLHGPMLGYACCDGEFTFGITVRVEQLIPLEEARRAPGKPCIRWTTRDENGKAFPLRPDAPAGAFVDRLWESSVSELFIGGGEGAGYLEFEVTPEGHWIALRFDAPRQRAAGHETPSEALWRGNALAFADEQGFGMELSHKLLEEFVCGNALHLQCAASPGENRYGLFPWWCDEGKPDFHQPGRFCEVWLD</sequence>
<gene>
    <name evidence="19 21" type="primary">murB</name>
    <name evidence="21" type="ORF">ENL07_09215</name>
</gene>
<evidence type="ECO:0000256" key="6">
    <source>
        <dbReference type="ARBA" id="ARBA00015188"/>
    </source>
</evidence>
<dbReference type="InterPro" id="IPR016169">
    <property type="entry name" value="FAD-bd_PCMH_sub2"/>
</dbReference>
<dbReference type="InterPro" id="IPR016167">
    <property type="entry name" value="FAD-bd_PCMH_sub1"/>
</dbReference>
<dbReference type="GO" id="GO:0005829">
    <property type="term" value="C:cytosol"/>
    <property type="evidence" value="ECO:0007669"/>
    <property type="project" value="TreeGrafter"/>
</dbReference>